<keyword evidence="2" id="KW-0378">Hydrolase</keyword>
<protein>
    <submittedName>
        <fullName evidence="5">Patatin-like phospholipase domain-containing protein 4</fullName>
    </submittedName>
</protein>
<feature type="active site" description="Nucleophile" evidence="2">
    <location>
        <position position="45"/>
    </location>
</feature>
<dbReference type="GO" id="GO:0005811">
    <property type="term" value="C:lipid droplet"/>
    <property type="evidence" value="ECO:0007669"/>
    <property type="project" value="TreeGrafter"/>
</dbReference>
<dbReference type="PROSITE" id="PS51635">
    <property type="entry name" value="PNPLA"/>
    <property type="match status" value="1"/>
</dbReference>
<feature type="short sequence motif" description="GXSXG" evidence="2">
    <location>
        <begin position="43"/>
        <end position="47"/>
    </location>
</feature>
<dbReference type="SUPFAM" id="SSF52151">
    <property type="entry name" value="FabD/lysophospholipase-like"/>
    <property type="match status" value="1"/>
</dbReference>
<dbReference type="GeneID" id="110978023"/>
<dbReference type="OMA" id="TPDPRCK"/>
<comment type="caution">
    <text evidence="2">Lacks conserved residue(s) required for the propagation of feature annotation.</text>
</comment>
<dbReference type="AlphaFoldDB" id="A0A8B7Y705"/>
<sequence length="315" mass="34557">MSSEGCNLSFAGTSFLGVYNIGSAVCLLDYGKEVVRHVRCYGGTSAGASTACVMLSAPERLSQYLQSIYDLAESISQKTYGAVTPGYDLMSDIRNILDTHLKDNAHVTCSGRLHVPIMELVSVTPDPRCKTSALVPQPTKKPNVLEFGGKVWACGERKVVTTFSSREDLIEVLLASMYVPWFSDWKAPSFQGKFWVDGSLLNSSPGGIENLQFPAGTLITISPNKQAAHYRPQDNITSTWKDISHEHYEASPFNMYRVPIGSNANGLDFVLNPPPQDVLGKLFDTGKQDAREFLTRYGVYDGPVADKRRTDGLIS</sequence>
<evidence type="ECO:0000256" key="1">
    <source>
        <dbReference type="ARBA" id="ARBA00023098"/>
    </source>
</evidence>
<keyword evidence="4" id="KW-1185">Reference proteome</keyword>
<dbReference type="PANTHER" id="PTHR12406:SF7">
    <property type="entry name" value="PATATIN-LIKE PHOSPHOLIPASE DOMAIN-CONTAINING PROTEIN 4"/>
    <property type="match status" value="1"/>
</dbReference>
<dbReference type="GO" id="GO:0005737">
    <property type="term" value="C:cytoplasm"/>
    <property type="evidence" value="ECO:0007669"/>
    <property type="project" value="TreeGrafter"/>
</dbReference>
<evidence type="ECO:0000313" key="5">
    <source>
        <dbReference type="RefSeq" id="XP_022088342.1"/>
    </source>
</evidence>
<dbReference type="InterPro" id="IPR016035">
    <property type="entry name" value="Acyl_Trfase/lysoPLipase"/>
</dbReference>
<dbReference type="GO" id="GO:0055088">
    <property type="term" value="P:lipid homeostasis"/>
    <property type="evidence" value="ECO:0007669"/>
    <property type="project" value="TreeGrafter"/>
</dbReference>
<feature type="active site" description="Proton acceptor" evidence="2">
    <location>
        <position position="197"/>
    </location>
</feature>
<gene>
    <name evidence="5" type="primary">LOC110978023</name>
</gene>
<accession>A0A8B7Y705</accession>
<dbReference type="OrthoDB" id="197155at2759"/>
<reference evidence="5" key="1">
    <citation type="submission" date="2025-08" db="UniProtKB">
        <authorList>
            <consortium name="RefSeq"/>
        </authorList>
    </citation>
    <scope>IDENTIFICATION</scope>
</reference>
<evidence type="ECO:0000313" key="4">
    <source>
        <dbReference type="Proteomes" id="UP000694845"/>
    </source>
</evidence>
<proteinExistence type="predicted"/>
<dbReference type="GO" id="GO:0004806">
    <property type="term" value="F:triacylglycerol lipase activity"/>
    <property type="evidence" value="ECO:0007669"/>
    <property type="project" value="TreeGrafter"/>
</dbReference>
<keyword evidence="2" id="KW-0442">Lipid degradation</keyword>
<keyword evidence="1 2" id="KW-0443">Lipid metabolism</keyword>
<feature type="domain" description="PNPLA" evidence="3">
    <location>
        <begin position="8"/>
        <end position="210"/>
    </location>
</feature>
<dbReference type="Pfam" id="PF01734">
    <property type="entry name" value="Patatin"/>
    <property type="match status" value="1"/>
</dbReference>
<dbReference type="KEGG" id="aplc:110978023"/>
<evidence type="ECO:0000259" key="3">
    <source>
        <dbReference type="PROSITE" id="PS51635"/>
    </source>
</evidence>
<dbReference type="GO" id="GO:0016020">
    <property type="term" value="C:membrane"/>
    <property type="evidence" value="ECO:0007669"/>
    <property type="project" value="TreeGrafter"/>
</dbReference>
<dbReference type="Proteomes" id="UP000694845">
    <property type="component" value="Unplaced"/>
</dbReference>
<dbReference type="PANTHER" id="PTHR12406">
    <property type="entry name" value="CALCIUM-INDEPENDENT PHOSPHOLIPASE A2 IPLA2 -RELATED"/>
    <property type="match status" value="1"/>
</dbReference>
<evidence type="ECO:0000256" key="2">
    <source>
        <dbReference type="PROSITE-ProRule" id="PRU01161"/>
    </source>
</evidence>
<dbReference type="GO" id="GO:0019433">
    <property type="term" value="P:triglyceride catabolic process"/>
    <property type="evidence" value="ECO:0007669"/>
    <property type="project" value="TreeGrafter"/>
</dbReference>
<organism evidence="4 5">
    <name type="scientific">Acanthaster planci</name>
    <name type="common">Crown-of-thorns starfish</name>
    <dbReference type="NCBI Taxonomy" id="133434"/>
    <lineage>
        <taxon>Eukaryota</taxon>
        <taxon>Metazoa</taxon>
        <taxon>Echinodermata</taxon>
        <taxon>Eleutherozoa</taxon>
        <taxon>Asterozoa</taxon>
        <taxon>Asteroidea</taxon>
        <taxon>Valvatacea</taxon>
        <taxon>Valvatida</taxon>
        <taxon>Acanthasteridae</taxon>
        <taxon>Acanthaster</taxon>
    </lineage>
</organism>
<name>A0A8B7Y705_ACAPL</name>
<dbReference type="RefSeq" id="XP_022088342.1">
    <property type="nucleotide sequence ID" value="XM_022232650.1"/>
</dbReference>
<dbReference type="InterPro" id="IPR002641">
    <property type="entry name" value="PNPLA_dom"/>
</dbReference>
<dbReference type="InterPro" id="IPR033562">
    <property type="entry name" value="PLPL"/>
</dbReference>